<feature type="region of interest" description="Disordered" evidence="4">
    <location>
        <begin position="668"/>
        <end position="687"/>
    </location>
</feature>
<dbReference type="CDD" id="cd12148">
    <property type="entry name" value="fungal_TF_MHR"/>
    <property type="match status" value="1"/>
</dbReference>
<feature type="domain" description="Zn(2)-C6 fungal-type" evidence="5">
    <location>
        <begin position="129"/>
        <end position="160"/>
    </location>
</feature>
<dbReference type="PANTHER" id="PTHR46910:SF1">
    <property type="entry name" value="MISCELLANEOUS ZN(II)2CYS6 TRANSCRIPTION FACTOR (EUROFUNG)-RELATED"/>
    <property type="match status" value="1"/>
</dbReference>
<evidence type="ECO:0000313" key="6">
    <source>
        <dbReference type="EMBL" id="KAK2071479.1"/>
    </source>
</evidence>
<dbReference type="GO" id="GO:0008270">
    <property type="term" value="F:zinc ion binding"/>
    <property type="evidence" value="ECO:0007669"/>
    <property type="project" value="InterPro"/>
</dbReference>
<evidence type="ECO:0000313" key="7">
    <source>
        <dbReference type="Proteomes" id="UP001217918"/>
    </source>
</evidence>
<dbReference type="Gene3D" id="4.10.240.10">
    <property type="entry name" value="Zn(2)-C6 fungal-type DNA-binding domain"/>
    <property type="match status" value="1"/>
</dbReference>
<proteinExistence type="predicted"/>
<feature type="compositionally biased region" description="Pro residues" evidence="4">
    <location>
        <begin position="802"/>
        <end position="813"/>
    </location>
</feature>
<protein>
    <recommendedName>
        <fullName evidence="5">Zn(2)-C6 fungal-type domain-containing protein</fullName>
    </recommendedName>
</protein>
<comment type="caution">
    <text evidence="6">The sequence shown here is derived from an EMBL/GenBank/DDBJ whole genome shotgun (WGS) entry which is preliminary data.</text>
</comment>
<dbReference type="EMBL" id="JAQQPM010000005">
    <property type="protein sequence ID" value="KAK2071479.1"/>
    <property type="molecule type" value="Genomic_DNA"/>
</dbReference>
<dbReference type="SMART" id="SM00066">
    <property type="entry name" value="GAL4"/>
    <property type="match status" value="1"/>
</dbReference>
<feature type="compositionally biased region" description="Low complexity" evidence="4">
    <location>
        <begin position="9"/>
        <end position="32"/>
    </location>
</feature>
<dbReference type="Proteomes" id="UP001217918">
    <property type="component" value="Unassembled WGS sequence"/>
</dbReference>
<keyword evidence="7" id="KW-1185">Reference proteome</keyword>
<dbReference type="Pfam" id="PF00172">
    <property type="entry name" value="Zn_clus"/>
    <property type="match status" value="1"/>
</dbReference>
<dbReference type="GO" id="GO:0006351">
    <property type="term" value="P:DNA-templated transcription"/>
    <property type="evidence" value="ECO:0007669"/>
    <property type="project" value="InterPro"/>
</dbReference>
<reference evidence="6" key="1">
    <citation type="journal article" date="2023" name="Mol. Plant Microbe Interact.">
        <title>Elucidating the Obligate Nature and Biological Capacity of an Invasive Fungal Corn Pathogen.</title>
        <authorList>
            <person name="MacCready J.S."/>
            <person name="Roggenkamp E.M."/>
            <person name="Gdanetz K."/>
            <person name="Chilvers M.I."/>
        </authorList>
    </citation>
    <scope>NUCLEOTIDE SEQUENCE</scope>
    <source>
        <strain evidence="6">PM02</strain>
    </source>
</reference>
<dbReference type="PANTHER" id="PTHR46910">
    <property type="entry name" value="TRANSCRIPTION FACTOR PDR1"/>
    <property type="match status" value="1"/>
</dbReference>
<dbReference type="SMART" id="SM00906">
    <property type="entry name" value="Fungal_trans"/>
    <property type="match status" value="1"/>
</dbReference>
<gene>
    <name evidence="6" type="ORF">P8C59_005901</name>
</gene>
<dbReference type="InterPro" id="IPR050987">
    <property type="entry name" value="AtrR-like"/>
</dbReference>
<dbReference type="InterPro" id="IPR007219">
    <property type="entry name" value="XnlR_reg_dom"/>
</dbReference>
<feature type="coiled-coil region" evidence="3">
    <location>
        <begin position="167"/>
        <end position="194"/>
    </location>
</feature>
<evidence type="ECO:0000256" key="1">
    <source>
        <dbReference type="ARBA" id="ARBA00022723"/>
    </source>
</evidence>
<dbReference type="PROSITE" id="PS00463">
    <property type="entry name" value="ZN2_CY6_FUNGAL_1"/>
    <property type="match status" value="1"/>
</dbReference>
<dbReference type="InterPro" id="IPR001138">
    <property type="entry name" value="Zn2Cys6_DnaBD"/>
</dbReference>
<feature type="compositionally biased region" description="Polar residues" evidence="4">
    <location>
        <begin position="33"/>
        <end position="46"/>
    </location>
</feature>
<evidence type="ECO:0000256" key="4">
    <source>
        <dbReference type="SAM" id="MobiDB-lite"/>
    </source>
</evidence>
<accession>A0AAD9I591</accession>
<dbReference type="CDD" id="cd00067">
    <property type="entry name" value="GAL4"/>
    <property type="match status" value="1"/>
</dbReference>
<feature type="compositionally biased region" description="Pro residues" evidence="4">
    <location>
        <begin position="675"/>
        <end position="684"/>
    </location>
</feature>
<dbReference type="GO" id="GO:0003677">
    <property type="term" value="F:DNA binding"/>
    <property type="evidence" value="ECO:0007669"/>
    <property type="project" value="InterPro"/>
</dbReference>
<dbReference type="AlphaFoldDB" id="A0AAD9I591"/>
<evidence type="ECO:0000256" key="3">
    <source>
        <dbReference type="SAM" id="Coils"/>
    </source>
</evidence>
<sequence length="931" mass="101082">MAPSSSHIAYPRSPNPSNRSYDSSSVSSATSPKLQAQQYMGSSMMNASGPARPGHPAQPLQPIGIPSLPPMHHAPFQPYTPMTATSMLGRDTVPSNDSASSTPVPGHVSIAGVTQAQKRAYRQRRKDPSCDACRERKVKCDATETTSCSECSSRNVKCQFTKETNRRMSSIKQVQDLEKQVEKVKRENYGLKRMLEARDGQLDMDVDGVDPLQLPLQLPEIGSEPKRKRRPAPMHDLGRARFNLRNFSRGLWKAPAQYRHPLPPVTYDFQRPELPPRHATEQLLHSYHVAVHNMTPLVHWPTLEQAINHVYKPGNLQHVPPSFLSLFFAILALGSLFSNEGPAHRSRRAADFLETAKAMIDPWGNDYVLDNAQTFVLMAMALNEMNLKSASWAWLGNAVRAAQDIGLHTEMGAWPVIEGETRRRTWWTMYIMDRTLALELGRPFLIDDADCDVTLPASVDDSYIRDTNILVPMGADALSHSLPAILGVVRSYTALSQSLAAPVIAATRLATFDQHFVTCLRQFPHPCDPSSSVTLTPQLTNPLVYLLHARLLLHRHNLTPGCPADARFTAVEQCTHTALETALVVSRTKSLAEGATALVTMHLFRCSLFLLLTGCLEQATTLIQALGAIGPHRDVAAPCGRFLAYFISTLGAKRAEYTAYLLRTAPPSHSTSPFGAPPQPPRPSPTALQDALLRDEELLAYVSADLQAGTETSWIWAGSEQELQSHSAHQAPTSSTARISLGANGGSSPGGRCRSALFSVEARTGLTEDEMRDWGGWERVDCALRGLINGTGPSPSAGTVTPPGPAVPLPTATPPMQRGATPAPCDASSWAHHAPPPPPAPLPQYQQHQQHQQNTPSMSAAPHPLPPPPSFRSTPTSTPGPVHSVGPLAPLPPPPSAVAIKMEMERVGASTPPIGGLKTASQERISIANII</sequence>
<dbReference type="PROSITE" id="PS50048">
    <property type="entry name" value="ZN2_CY6_FUNGAL_2"/>
    <property type="match status" value="1"/>
</dbReference>
<name>A0AAD9I591_9PEZI</name>
<keyword evidence="1" id="KW-0479">Metal-binding</keyword>
<keyword evidence="2" id="KW-0539">Nucleus</keyword>
<feature type="region of interest" description="Disordered" evidence="4">
    <location>
        <begin position="788"/>
        <end position="896"/>
    </location>
</feature>
<feature type="compositionally biased region" description="Low complexity" evidence="4">
    <location>
        <begin position="871"/>
        <end position="881"/>
    </location>
</feature>
<feature type="region of interest" description="Disordered" evidence="4">
    <location>
        <begin position="1"/>
        <end position="75"/>
    </location>
</feature>
<dbReference type="SUPFAM" id="SSF57701">
    <property type="entry name" value="Zn2/Cys6 DNA-binding domain"/>
    <property type="match status" value="1"/>
</dbReference>
<dbReference type="GO" id="GO:0000981">
    <property type="term" value="F:DNA-binding transcription factor activity, RNA polymerase II-specific"/>
    <property type="evidence" value="ECO:0007669"/>
    <property type="project" value="InterPro"/>
</dbReference>
<evidence type="ECO:0000259" key="5">
    <source>
        <dbReference type="PROSITE" id="PS50048"/>
    </source>
</evidence>
<keyword evidence="3" id="KW-0175">Coiled coil</keyword>
<organism evidence="6 7">
    <name type="scientific">Phyllachora maydis</name>
    <dbReference type="NCBI Taxonomy" id="1825666"/>
    <lineage>
        <taxon>Eukaryota</taxon>
        <taxon>Fungi</taxon>
        <taxon>Dikarya</taxon>
        <taxon>Ascomycota</taxon>
        <taxon>Pezizomycotina</taxon>
        <taxon>Sordariomycetes</taxon>
        <taxon>Sordariomycetidae</taxon>
        <taxon>Phyllachorales</taxon>
        <taxon>Phyllachoraceae</taxon>
        <taxon>Phyllachora</taxon>
    </lineage>
</organism>
<dbReference type="Pfam" id="PF04082">
    <property type="entry name" value="Fungal_trans"/>
    <property type="match status" value="1"/>
</dbReference>
<dbReference type="InterPro" id="IPR036864">
    <property type="entry name" value="Zn2-C6_fun-type_DNA-bd_sf"/>
</dbReference>
<feature type="compositionally biased region" description="Low complexity" evidence="4">
    <location>
        <begin position="843"/>
        <end position="862"/>
    </location>
</feature>
<evidence type="ECO:0000256" key="2">
    <source>
        <dbReference type="ARBA" id="ARBA00023242"/>
    </source>
</evidence>